<dbReference type="OrthoDB" id="9845801at2"/>
<dbReference type="Proteomes" id="UP000009286">
    <property type="component" value="Chromosome"/>
</dbReference>
<keyword evidence="1" id="KW-0812">Transmembrane</keyword>
<keyword evidence="3" id="KW-1185">Reference proteome</keyword>
<dbReference type="KEGG" id="mai:MICA_1946"/>
<protein>
    <submittedName>
        <fullName evidence="2">Uncharacterized protein</fullName>
    </submittedName>
</protein>
<evidence type="ECO:0000313" key="2">
    <source>
        <dbReference type="EMBL" id="AEP10255.1"/>
    </source>
</evidence>
<evidence type="ECO:0000313" key="3">
    <source>
        <dbReference type="Proteomes" id="UP000009286"/>
    </source>
</evidence>
<evidence type="ECO:0000256" key="1">
    <source>
        <dbReference type="SAM" id="Phobius"/>
    </source>
</evidence>
<dbReference type="AlphaFoldDB" id="G2KNL0"/>
<name>G2KNL0_MICAA</name>
<feature type="transmembrane region" description="Helical" evidence="1">
    <location>
        <begin position="12"/>
        <end position="28"/>
    </location>
</feature>
<dbReference type="EMBL" id="CP002382">
    <property type="protein sequence ID" value="AEP10255.1"/>
    <property type="molecule type" value="Genomic_DNA"/>
</dbReference>
<keyword evidence="1" id="KW-1133">Transmembrane helix</keyword>
<dbReference type="HOGENOM" id="CLU_2260492_0_0_5"/>
<gene>
    <name evidence="2" type="ordered locus">MICA_1946</name>
</gene>
<organism evidence="2 3">
    <name type="scientific">Micavibrio aeruginosavorus (strain ARL-13)</name>
    <dbReference type="NCBI Taxonomy" id="856793"/>
    <lineage>
        <taxon>Bacteria</taxon>
        <taxon>Pseudomonadati</taxon>
        <taxon>Bdellovibrionota</taxon>
        <taxon>Bdellovibrionia</taxon>
        <taxon>Bdellovibrionales</taxon>
        <taxon>Pseudobdellovibrionaceae</taxon>
        <taxon>Micavibrio</taxon>
    </lineage>
</organism>
<proteinExistence type="predicted"/>
<sequence>MKQSKVTLGQTALFYATMITIIGVAHLWNENKREQDARDNASPDVMVDKYCDRLTRDASAFHDQFTRRATGEAKDVLFELTKDDCLKIMAAKKAAAPSGPVPK</sequence>
<dbReference type="RefSeq" id="WP_014103478.1">
    <property type="nucleotide sequence ID" value="NC_016026.1"/>
</dbReference>
<reference evidence="2 3" key="1">
    <citation type="journal article" date="2011" name="BMC Genomics">
        <title>Genomic insights into an obligate epibiotic bacterial predator: Micavibrio aeruginosavorus ARL-13.</title>
        <authorList>
            <person name="Wang Z."/>
            <person name="Kadouri D."/>
            <person name="Wu M."/>
        </authorList>
    </citation>
    <scope>NUCLEOTIDE SEQUENCE [LARGE SCALE GENOMIC DNA]</scope>
    <source>
        <strain evidence="2 3">ARL-13</strain>
    </source>
</reference>
<keyword evidence="1" id="KW-0472">Membrane</keyword>
<accession>G2KNL0</accession>